<dbReference type="OrthoDB" id="9809206at2"/>
<keyword evidence="4 10" id="KW-0812">Transmembrane</keyword>
<comment type="similarity">
    <text evidence="10">Belongs to the monovalent cation:proton antiporter 1 (CPA1) transporter (TC 2.A.36) family.</text>
</comment>
<evidence type="ECO:0000313" key="13">
    <source>
        <dbReference type="Proteomes" id="UP000236197"/>
    </source>
</evidence>
<dbReference type="GO" id="GO:0015386">
    <property type="term" value="F:potassium:proton antiporter activity"/>
    <property type="evidence" value="ECO:0007669"/>
    <property type="project" value="TreeGrafter"/>
</dbReference>
<dbReference type="GO" id="GO:0098719">
    <property type="term" value="P:sodium ion import across plasma membrane"/>
    <property type="evidence" value="ECO:0007669"/>
    <property type="project" value="TreeGrafter"/>
</dbReference>
<comment type="caution">
    <text evidence="10">Lacks conserved residue(s) required for the propagation of feature annotation.</text>
</comment>
<comment type="subcellular location">
    <subcellularLocation>
        <location evidence="1 10">Cell membrane</location>
        <topology evidence="1 10">Multi-pass membrane protein</topology>
    </subcellularLocation>
</comment>
<comment type="function">
    <text evidence="10">Na(+)/H(+) antiporter that extrudes sodium in exchange for external protons.</text>
</comment>
<organism evidence="12 13">
    <name type="scientific">Enteroscipio rubneri</name>
    <dbReference type="NCBI Taxonomy" id="2070686"/>
    <lineage>
        <taxon>Bacteria</taxon>
        <taxon>Bacillati</taxon>
        <taxon>Actinomycetota</taxon>
        <taxon>Coriobacteriia</taxon>
        <taxon>Eggerthellales</taxon>
        <taxon>Eggerthellaceae</taxon>
        <taxon>Enteroscipio</taxon>
    </lineage>
</organism>
<keyword evidence="3 10" id="KW-1003">Cell membrane</keyword>
<evidence type="ECO:0000256" key="9">
    <source>
        <dbReference type="ARBA" id="ARBA00023201"/>
    </source>
</evidence>
<feature type="transmembrane region" description="Helical" evidence="10">
    <location>
        <begin position="153"/>
        <end position="178"/>
    </location>
</feature>
<dbReference type="Proteomes" id="UP000236197">
    <property type="component" value="Unassembled WGS sequence"/>
</dbReference>
<dbReference type="GO" id="GO:0005886">
    <property type="term" value="C:plasma membrane"/>
    <property type="evidence" value="ECO:0007669"/>
    <property type="project" value="UniProtKB-SubCell"/>
</dbReference>
<evidence type="ECO:0000313" key="12">
    <source>
        <dbReference type="EMBL" id="PNV67347.1"/>
    </source>
</evidence>
<sequence>MEALVLALLMLAAILLSSVIDQLVPKISSPLIQIALGLLIALFAPSQIQINLDPDLFLVLFIAPLLFDEAKNIDKKALWANRSPVLSLAIGLVMVTALIVGFSVHWLEPSIPLAAAFALGAAIGPTDAIAVASLPKDANIAPRDKSILEAESILNDASGIVSFQFALAAVTTGTFSLLNASANFAISFLGGILIGVALGLLGNVFVRRVRSWGLENTTFHVLFELFVPFIVYLVANTLGTSGIIAVVAAGILNVVSPRAMSPSISRMNIVSSSVWRVVSFALNGFVFVLLGTQLPRVMQQSWDDVSINNGVLIGYVLLIVLISYIVRFVWLCVMDRLRNRKLPQDERTNWRKSLRSWLIMTLGGPKGTITLAVVLTIPYTISYGDPLAVVRFPQRDLIIFLACGVIVVTLLIATFIVPLIASRNESAEADEPCDETQVRLDILRTVIEELAARQTIENRAATQTVIHSYNERIARIKDHHDIEDEPITGLRLKAIDWEREYVLDLIESGKTSPLVGYQYLGRLSHAENLIEHHAGRFSLQHSSHRLRILLRSTWHRILSGLPGFSPTDHAQESRQLQLAGTEYVIGKLQTMLTSPECDEPAENVSSLVMEYQRTVSMLRSANPSITAFTRTADKAIEIERLGLQLELEQIQSRYEEGDLCRAEAKRMRENVNLMQLDLEDNV</sequence>
<reference evidence="13" key="1">
    <citation type="submission" date="2018-01" db="EMBL/GenBank/DDBJ databases">
        <title>Rubneribacter badeniensis gen. nov., sp. nov., and Colonibacter rubneri, gen. nov., sp. nov., WGS of new members of the Eggerthellaceae.</title>
        <authorList>
            <person name="Danylec N."/>
            <person name="Stoll D.A."/>
            <person name="Doetsch A."/>
            <person name="Kulling S.E."/>
            <person name="Huch M."/>
        </authorList>
    </citation>
    <scope>NUCLEOTIDE SEQUENCE [LARGE SCALE GENOMIC DNA]</scope>
    <source>
        <strain evidence="13">ResAG-96</strain>
    </source>
</reference>
<feature type="transmembrane region" description="Helical" evidence="10">
    <location>
        <begin position="184"/>
        <end position="206"/>
    </location>
</feature>
<keyword evidence="5 10" id="KW-1133">Transmembrane helix</keyword>
<keyword evidence="8 10" id="KW-0472">Membrane</keyword>
<evidence type="ECO:0000256" key="10">
    <source>
        <dbReference type="RuleBase" id="RU366002"/>
    </source>
</evidence>
<keyword evidence="10" id="KW-0050">Antiport</keyword>
<dbReference type="InterPro" id="IPR006153">
    <property type="entry name" value="Cation/H_exchanger_TM"/>
</dbReference>
<dbReference type="NCBIfam" id="TIGR00831">
    <property type="entry name" value="a_cpa1"/>
    <property type="match status" value="1"/>
</dbReference>
<dbReference type="InterPro" id="IPR004705">
    <property type="entry name" value="Cation/H_exchanger_CPA1_bac"/>
</dbReference>
<comment type="caution">
    <text evidence="12">The sequence shown here is derived from an EMBL/GenBank/DDBJ whole genome shotgun (WGS) entry which is preliminary data.</text>
</comment>
<feature type="transmembrane region" description="Helical" evidence="10">
    <location>
        <begin position="85"/>
        <end position="107"/>
    </location>
</feature>
<dbReference type="PANTHER" id="PTHR10110">
    <property type="entry name" value="SODIUM/HYDROGEN EXCHANGER"/>
    <property type="match status" value="1"/>
</dbReference>
<proteinExistence type="inferred from homology"/>
<feature type="transmembrane region" description="Helical" evidence="10">
    <location>
        <begin position="31"/>
        <end position="48"/>
    </location>
</feature>
<protein>
    <submittedName>
        <fullName evidence="12">Na+/H+ antiporter</fullName>
    </submittedName>
</protein>
<evidence type="ECO:0000256" key="6">
    <source>
        <dbReference type="ARBA" id="ARBA00023053"/>
    </source>
</evidence>
<evidence type="ECO:0000256" key="2">
    <source>
        <dbReference type="ARBA" id="ARBA00022448"/>
    </source>
</evidence>
<name>A0A2K2UAJ5_9ACTN</name>
<evidence type="ECO:0000256" key="4">
    <source>
        <dbReference type="ARBA" id="ARBA00022692"/>
    </source>
</evidence>
<dbReference type="GO" id="GO:0051453">
    <property type="term" value="P:regulation of intracellular pH"/>
    <property type="evidence" value="ECO:0007669"/>
    <property type="project" value="TreeGrafter"/>
</dbReference>
<evidence type="ECO:0000256" key="7">
    <source>
        <dbReference type="ARBA" id="ARBA00023065"/>
    </source>
</evidence>
<dbReference type="InterPro" id="IPR018422">
    <property type="entry name" value="Cation/H_exchanger_CPA1"/>
</dbReference>
<dbReference type="RefSeq" id="WP_103265240.1">
    <property type="nucleotide sequence ID" value="NZ_CABMLE010000009.1"/>
</dbReference>
<dbReference type="AlphaFoldDB" id="A0A2K2UAJ5"/>
<dbReference type="EMBL" id="PPEK01000009">
    <property type="protein sequence ID" value="PNV67347.1"/>
    <property type="molecule type" value="Genomic_DNA"/>
</dbReference>
<dbReference type="Gene3D" id="6.10.140.1330">
    <property type="match status" value="1"/>
</dbReference>
<keyword evidence="9 10" id="KW-0739">Sodium transport</keyword>
<evidence type="ECO:0000259" key="11">
    <source>
        <dbReference type="Pfam" id="PF00999"/>
    </source>
</evidence>
<feature type="transmembrane region" description="Helical" evidence="10">
    <location>
        <begin position="397"/>
        <end position="421"/>
    </location>
</feature>
<keyword evidence="13" id="KW-1185">Reference proteome</keyword>
<dbReference type="PANTHER" id="PTHR10110:SF86">
    <property type="entry name" value="SODIUM_HYDROGEN EXCHANGER 7"/>
    <property type="match status" value="1"/>
</dbReference>
<evidence type="ECO:0000256" key="8">
    <source>
        <dbReference type="ARBA" id="ARBA00023136"/>
    </source>
</evidence>
<feature type="transmembrane region" description="Helical" evidence="10">
    <location>
        <begin position="312"/>
        <end position="333"/>
    </location>
</feature>
<feature type="domain" description="Cation/H+ exchanger transmembrane" evidence="11">
    <location>
        <begin position="17"/>
        <end position="420"/>
    </location>
</feature>
<dbReference type="GO" id="GO:0015385">
    <property type="term" value="F:sodium:proton antiporter activity"/>
    <property type="evidence" value="ECO:0007669"/>
    <property type="project" value="InterPro"/>
</dbReference>
<keyword evidence="6 10" id="KW-0915">Sodium</keyword>
<keyword evidence="2 10" id="KW-0813">Transport</keyword>
<dbReference type="Pfam" id="PF00999">
    <property type="entry name" value="Na_H_Exchanger"/>
    <property type="match status" value="1"/>
</dbReference>
<feature type="transmembrane region" description="Helical" evidence="10">
    <location>
        <begin position="273"/>
        <end position="292"/>
    </location>
</feature>
<evidence type="ECO:0000256" key="1">
    <source>
        <dbReference type="ARBA" id="ARBA00004651"/>
    </source>
</evidence>
<evidence type="ECO:0000256" key="3">
    <source>
        <dbReference type="ARBA" id="ARBA00022475"/>
    </source>
</evidence>
<gene>
    <name evidence="12" type="ORF">C2L71_07920</name>
</gene>
<keyword evidence="7 10" id="KW-0406">Ion transport</keyword>
<evidence type="ECO:0000256" key="5">
    <source>
        <dbReference type="ARBA" id="ARBA00022989"/>
    </source>
</evidence>
<feature type="transmembrane region" description="Helical" evidence="10">
    <location>
        <begin position="354"/>
        <end position="377"/>
    </location>
</feature>
<accession>A0A2K2UAJ5</accession>